<dbReference type="PANTHER" id="PTHR44154:SF1">
    <property type="entry name" value="QUINONE OXIDOREDUCTASE"/>
    <property type="match status" value="1"/>
</dbReference>
<dbReference type="GO" id="GO:0016491">
    <property type="term" value="F:oxidoreductase activity"/>
    <property type="evidence" value="ECO:0007669"/>
    <property type="project" value="InterPro"/>
</dbReference>
<dbReference type="InterPro" id="IPR011032">
    <property type="entry name" value="GroES-like_sf"/>
</dbReference>
<keyword evidence="4" id="KW-1185">Reference proteome</keyword>
<organism evidence="3 4">
    <name type="scientific">Streptomyces albus (strain ATCC 21838 / DSM 41398 / FERM P-419 / JCM 4703 / NBRC 107858)</name>
    <dbReference type="NCBI Taxonomy" id="1081613"/>
    <lineage>
        <taxon>Bacteria</taxon>
        <taxon>Bacillati</taxon>
        <taxon>Actinomycetota</taxon>
        <taxon>Actinomycetes</taxon>
        <taxon>Kitasatosporales</taxon>
        <taxon>Streptomycetaceae</taxon>
        <taxon>Streptomyces</taxon>
    </lineage>
</organism>
<dbReference type="Gene3D" id="3.90.180.10">
    <property type="entry name" value="Medium-chain alcohol dehydrogenases, catalytic domain"/>
    <property type="match status" value="1"/>
</dbReference>
<dbReference type="Pfam" id="PF13602">
    <property type="entry name" value="ADH_zinc_N_2"/>
    <property type="match status" value="1"/>
</dbReference>
<feature type="domain" description="Enoyl reductase (ER)" evidence="2">
    <location>
        <begin position="11"/>
        <end position="304"/>
    </location>
</feature>
<evidence type="ECO:0000313" key="3">
    <source>
        <dbReference type="EMBL" id="AJE86214.1"/>
    </source>
</evidence>
<dbReference type="InterPro" id="IPR036291">
    <property type="entry name" value="NAD(P)-bd_dom_sf"/>
</dbReference>
<proteinExistence type="predicted"/>
<dbReference type="SUPFAM" id="SSF51735">
    <property type="entry name" value="NAD(P)-binding Rossmann-fold domains"/>
    <property type="match status" value="1"/>
</dbReference>
<reference evidence="3 4" key="1">
    <citation type="submission" date="2015-01" db="EMBL/GenBank/DDBJ databases">
        <title>Enhanced salinomycin production by adjusting the supply of polyketide extender units in Streptomyce albus DSM 41398.</title>
        <authorList>
            <person name="Lu C."/>
        </authorList>
    </citation>
    <scope>NUCLEOTIDE SEQUENCE [LARGE SCALE GENOMIC DNA]</scope>
    <source>
        <strain evidence="4">ATCC 21838 / DSM 41398 / FERM P-419 / JCM 4703 / NBRC 107858</strain>
    </source>
</reference>
<gene>
    <name evidence="3" type="ORF">SLNWT_5838</name>
</gene>
<dbReference type="EMBL" id="CP010519">
    <property type="protein sequence ID" value="AJE86214.1"/>
    <property type="molecule type" value="Genomic_DNA"/>
</dbReference>
<dbReference type="Pfam" id="PF08240">
    <property type="entry name" value="ADH_N"/>
    <property type="match status" value="1"/>
</dbReference>
<keyword evidence="1" id="KW-0521">NADP</keyword>
<name>A0A0B5EWP5_STRA4</name>
<accession>A0A0B5EWP5</accession>
<dbReference type="Proteomes" id="UP000031523">
    <property type="component" value="Chromosome"/>
</dbReference>
<protein>
    <submittedName>
        <fullName evidence="3">Zn-binding oxidoreductase</fullName>
    </submittedName>
</protein>
<dbReference type="KEGG" id="sals:SLNWT_5838"/>
<sequence>MPEAIAFAEYGPPEVLEAVSLPRPEPGPGQVLVAVRAAGVNPLDWKLRGGAMAAVMPLALPHVPGLELAGTVDALGEGVEGLAVGEEVFGKARGAYAAYALAEADRLVRRPEDLDPVPAAGLPVAAEAAYRALEQLRLTAGETLLVHGAAGAVGSMAAQFARARGARVLGTASAQAQDRVRELGAEAVVYGEGVAERLRAAAPEGVDAALDTSGADVLGLSAALAGGTGRVLSLVDPVAAERHGVRFSAGTPGEDRTAAALEQVLVLHRAGTLALPVPATLPLAEAAEAHRWGERGGSGGKLLLLVG</sequence>
<dbReference type="InterPro" id="IPR051603">
    <property type="entry name" value="Zinc-ADH_QOR/CCCR"/>
</dbReference>
<dbReference type="CDD" id="cd05289">
    <property type="entry name" value="MDR_like_2"/>
    <property type="match status" value="1"/>
</dbReference>
<evidence type="ECO:0000259" key="2">
    <source>
        <dbReference type="SMART" id="SM00829"/>
    </source>
</evidence>
<dbReference type="Gene3D" id="3.40.50.720">
    <property type="entry name" value="NAD(P)-binding Rossmann-like Domain"/>
    <property type="match status" value="1"/>
</dbReference>
<evidence type="ECO:0000313" key="4">
    <source>
        <dbReference type="Proteomes" id="UP000031523"/>
    </source>
</evidence>
<dbReference type="InterPro" id="IPR013154">
    <property type="entry name" value="ADH-like_N"/>
</dbReference>
<dbReference type="SMART" id="SM00829">
    <property type="entry name" value="PKS_ER"/>
    <property type="match status" value="1"/>
</dbReference>
<dbReference type="SUPFAM" id="SSF50129">
    <property type="entry name" value="GroES-like"/>
    <property type="match status" value="1"/>
</dbReference>
<evidence type="ECO:0000256" key="1">
    <source>
        <dbReference type="ARBA" id="ARBA00022857"/>
    </source>
</evidence>
<dbReference type="InterPro" id="IPR020843">
    <property type="entry name" value="ER"/>
</dbReference>
<dbReference type="AlphaFoldDB" id="A0A0B5EWP5"/>
<dbReference type="PANTHER" id="PTHR44154">
    <property type="entry name" value="QUINONE OXIDOREDUCTASE"/>
    <property type="match status" value="1"/>
</dbReference>